<keyword evidence="7 9" id="KW-0408">Iron</keyword>
<dbReference type="GO" id="GO:0006572">
    <property type="term" value="P:L-tyrosine catabolic process"/>
    <property type="evidence" value="ECO:0007669"/>
    <property type="project" value="UniProtKB-UniRule"/>
</dbReference>
<evidence type="ECO:0000256" key="11">
    <source>
        <dbReference type="PIRSR" id="PIRSR605708-1"/>
    </source>
</evidence>
<dbReference type="GO" id="GO:0005506">
    <property type="term" value="F:iron ion binding"/>
    <property type="evidence" value="ECO:0007669"/>
    <property type="project" value="UniProtKB-UniRule"/>
</dbReference>
<feature type="region of interest" description="Disordered" evidence="13">
    <location>
        <begin position="1"/>
        <end position="61"/>
    </location>
</feature>
<dbReference type="GO" id="GO:0004411">
    <property type="term" value="F:homogentisate 1,2-dioxygenase activity"/>
    <property type="evidence" value="ECO:0007669"/>
    <property type="project" value="UniProtKB-UniRule"/>
</dbReference>
<evidence type="ECO:0000256" key="7">
    <source>
        <dbReference type="ARBA" id="ARBA00023004"/>
    </source>
</evidence>
<keyword evidence="8 9" id="KW-0585">Phenylalanine catabolism</keyword>
<dbReference type="InterPro" id="IPR022950">
    <property type="entry name" value="Homogentis_dOase_bac"/>
</dbReference>
<dbReference type="NCBIfam" id="TIGR01015">
    <property type="entry name" value="hmgA"/>
    <property type="match status" value="1"/>
</dbReference>
<sequence length="460" mass="49476">MSGTSGAGGTSGTSVTSGTSGVEGARRTAEGLDHSPGFGNEHSSEAVPGALPHGRNSPQRAPLGLYAEQLSGSAFTEPRAVGRRSWLYRIRPSAAHPPFVRVDNGGLRGAPFTETVPDPNRLRWNPLPEPAPGTDFLAGLWTLGGNGDAARRVGMAIHLYSANAPMTDRVFSDADGELLIVPERGGLLIRTELGLLAARPGQVALVPRGVRFRVELLDATARGYVCENYGRPFVLPDLGPIGANGLANARDFLAPVAAYEDVERPVEVVNKFCGNLWAATYDHSPLDVVAWHGNHVPYVYDLRRFNVIGSISYDHPDPSIFTVLTSPSDTPGLAGVDFVVFAPRWLVGEDTFRPPYFHRNVMSEYMGLIEGAYDAKTAGEGGFVPGGGSLHNMMSAHGPDRKTFERASAAELRPQRVDDGLAFMFETRWPVTATGQAAGAAHLQQGYDDVWQGLERHFRP</sequence>
<dbReference type="RefSeq" id="WP_114627578.1">
    <property type="nucleotide sequence ID" value="NZ_QQNA01000394.1"/>
</dbReference>
<dbReference type="OrthoDB" id="9811253at2"/>
<keyword evidence="4 9" id="KW-0828">Tyrosine catabolism</keyword>
<feature type="domain" description="Homogentisate 1,2-dioxygenase N-terminal" evidence="15">
    <location>
        <begin position="36"/>
        <end position="302"/>
    </location>
</feature>
<name>A0A370ATU3_9ACTN</name>
<evidence type="ECO:0000259" key="15">
    <source>
        <dbReference type="Pfam" id="PF20510"/>
    </source>
</evidence>
<evidence type="ECO:0000256" key="6">
    <source>
        <dbReference type="ARBA" id="ARBA00023002"/>
    </source>
</evidence>
<keyword evidence="3 9" id="KW-0479">Metal-binding</keyword>
<dbReference type="UniPathway" id="UPA00139">
    <property type="reaction ID" value="UER00339"/>
</dbReference>
<feature type="binding site" evidence="12">
    <location>
        <position position="373"/>
    </location>
    <ligand>
        <name>homogentisate</name>
        <dbReference type="ChEBI" id="CHEBI:16169"/>
    </ligand>
</feature>
<dbReference type="InterPro" id="IPR014710">
    <property type="entry name" value="RmlC-like_jellyroll"/>
</dbReference>
<dbReference type="InterPro" id="IPR011051">
    <property type="entry name" value="RmlC_Cupin_sf"/>
</dbReference>
<feature type="binding site" evidence="12">
    <location>
        <position position="397"/>
    </location>
    <ligand>
        <name>Fe cation</name>
        <dbReference type="ChEBI" id="CHEBI:24875"/>
    </ligand>
</feature>
<dbReference type="InterPro" id="IPR005708">
    <property type="entry name" value="Homogentis_dOase"/>
</dbReference>
<dbReference type="SUPFAM" id="SSF51182">
    <property type="entry name" value="RmlC-like cupins"/>
    <property type="match status" value="1"/>
</dbReference>
<evidence type="ECO:0000256" key="5">
    <source>
        <dbReference type="ARBA" id="ARBA00022964"/>
    </source>
</evidence>
<evidence type="ECO:0000256" key="8">
    <source>
        <dbReference type="ARBA" id="ARBA00023232"/>
    </source>
</evidence>
<comment type="caution">
    <text evidence="16">The sequence shown here is derived from an EMBL/GenBank/DDBJ whole genome shotgun (WGS) entry which is preliminary data.</text>
</comment>
<accession>A0A370ATU3</accession>
<comment type="subunit">
    <text evidence="9">Hexamer; dimer of trimers.</text>
</comment>
<dbReference type="HAMAP" id="MF_00334">
    <property type="entry name" value="Homogentis_dioxygen"/>
    <property type="match status" value="1"/>
</dbReference>
<dbReference type="Pfam" id="PF04209">
    <property type="entry name" value="HgmA_C"/>
    <property type="match status" value="1"/>
</dbReference>
<comment type="similarity">
    <text evidence="2 9">Belongs to the homogentisate dioxygenase family.</text>
</comment>
<protein>
    <recommendedName>
        <fullName evidence="9 10">Homogentisate 1,2-dioxygenase</fullName>
        <shortName evidence="9">HGDO</shortName>
        <ecNumber evidence="9 10">1.13.11.5</ecNumber>
    </recommendedName>
    <alternativeName>
        <fullName evidence="9">Homogentisate oxygenase</fullName>
    </alternativeName>
    <alternativeName>
        <fullName evidence="9">Homogentisic acid oxidase</fullName>
    </alternativeName>
    <alternativeName>
        <fullName evidence="9">Homogentisicase</fullName>
    </alternativeName>
</protein>
<feature type="domain" description="Homogentisate 1,2-dioxygenase C-terminal" evidence="14">
    <location>
        <begin position="303"/>
        <end position="458"/>
    </location>
</feature>
<feature type="binding site" evidence="9 12">
    <location>
        <position position="397"/>
    </location>
    <ligand>
        <name>homogentisate</name>
        <dbReference type="ChEBI" id="CHEBI:16169"/>
    </ligand>
</feature>
<feature type="compositionally biased region" description="Low complexity" evidence="13">
    <location>
        <begin position="12"/>
        <end position="23"/>
    </location>
</feature>
<keyword evidence="6 9" id="KW-0560">Oxidoreductase</keyword>
<dbReference type="AlphaFoldDB" id="A0A370ATU3"/>
<dbReference type="GO" id="GO:0006559">
    <property type="term" value="P:L-phenylalanine catabolic process"/>
    <property type="evidence" value="ECO:0007669"/>
    <property type="project" value="UniProtKB-UniRule"/>
</dbReference>
<comment type="pathway">
    <text evidence="9">Amino-acid degradation; L-phenylalanine degradation; acetoacetate and fumarate from L-phenylalanine: step 4/6.</text>
</comment>
<gene>
    <name evidence="9" type="primary">hmgA</name>
    <name evidence="16" type="ORF">DVH02_33335</name>
</gene>
<feature type="compositionally biased region" description="Gly residues" evidence="13">
    <location>
        <begin position="1"/>
        <end position="11"/>
    </location>
</feature>
<dbReference type="Proteomes" id="UP000253741">
    <property type="component" value="Unassembled WGS sequence"/>
</dbReference>
<comment type="catalytic activity">
    <reaction evidence="9">
        <text>homogentisate + O2 = 4-maleylacetoacetate + H(+)</text>
        <dbReference type="Rhea" id="RHEA:15449"/>
        <dbReference type="ChEBI" id="CHEBI:15378"/>
        <dbReference type="ChEBI" id="CHEBI:15379"/>
        <dbReference type="ChEBI" id="CHEBI:16169"/>
        <dbReference type="ChEBI" id="CHEBI:17105"/>
        <dbReference type="EC" id="1.13.11.5"/>
    </reaction>
</comment>
<feature type="binding site" evidence="12">
    <location>
        <position position="358"/>
    </location>
    <ligand>
        <name>Fe cation</name>
        <dbReference type="ChEBI" id="CHEBI:24875"/>
    </ligand>
</feature>
<evidence type="ECO:0000256" key="12">
    <source>
        <dbReference type="PIRSR" id="PIRSR605708-2"/>
    </source>
</evidence>
<evidence type="ECO:0000313" key="16">
    <source>
        <dbReference type="EMBL" id="RDG31549.1"/>
    </source>
</evidence>
<evidence type="ECO:0000256" key="10">
    <source>
        <dbReference type="NCBIfam" id="TIGR01015"/>
    </source>
</evidence>
<reference evidence="16 17" key="1">
    <citation type="submission" date="2018-07" db="EMBL/GenBank/DDBJ databases">
        <title>Streptomyces species from bats.</title>
        <authorList>
            <person name="Dunlap C."/>
        </authorList>
    </citation>
    <scope>NUCLEOTIDE SEQUENCE [LARGE SCALE GENOMIC DNA]</scope>
    <source>
        <strain evidence="16 17">AC230</strain>
    </source>
</reference>
<evidence type="ECO:0000256" key="9">
    <source>
        <dbReference type="HAMAP-Rule" id="MF_00334"/>
    </source>
</evidence>
<dbReference type="Pfam" id="PF20510">
    <property type="entry name" value="HgmA_N"/>
    <property type="match status" value="1"/>
</dbReference>
<dbReference type="EMBL" id="QQNA01000394">
    <property type="protein sequence ID" value="RDG31549.1"/>
    <property type="molecule type" value="Genomic_DNA"/>
</dbReference>
<comment type="cofactor">
    <cofactor evidence="1 9 12">
        <name>Fe cation</name>
        <dbReference type="ChEBI" id="CHEBI:24875"/>
    </cofactor>
</comment>
<evidence type="ECO:0000256" key="3">
    <source>
        <dbReference type="ARBA" id="ARBA00022723"/>
    </source>
</evidence>
<feature type="binding site" evidence="12">
    <location>
        <position position="364"/>
    </location>
    <ligand>
        <name>Fe cation</name>
        <dbReference type="ChEBI" id="CHEBI:24875"/>
    </ligand>
</feature>
<dbReference type="CDD" id="cd07000">
    <property type="entry name" value="cupin_HGO_N"/>
    <property type="match status" value="1"/>
</dbReference>
<comment type="caution">
    <text evidence="9">Lacks conserved residue(s) required for the propagation of feature annotation.</text>
</comment>
<dbReference type="InterPro" id="IPR046451">
    <property type="entry name" value="HgmA_C"/>
</dbReference>
<keyword evidence="17" id="KW-1185">Reference proteome</keyword>
<dbReference type="PANTHER" id="PTHR11056:SF0">
    <property type="entry name" value="HOMOGENTISATE 1,2-DIOXYGENASE"/>
    <property type="match status" value="1"/>
</dbReference>
<proteinExistence type="inferred from homology"/>
<dbReference type="InterPro" id="IPR046452">
    <property type="entry name" value="HgmA_N"/>
</dbReference>
<feature type="compositionally biased region" description="Basic and acidic residues" evidence="13">
    <location>
        <begin position="24"/>
        <end position="33"/>
    </location>
</feature>
<evidence type="ECO:0000256" key="2">
    <source>
        <dbReference type="ARBA" id="ARBA00007757"/>
    </source>
</evidence>
<evidence type="ECO:0000259" key="14">
    <source>
        <dbReference type="Pfam" id="PF04209"/>
    </source>
</evidence>
<dbReference type="GO" id="GO:0005737">
    <property type="term" value="C:cytoplasm"/>
    <property type="evidence" value="ECO:0007669"/>
    <property type="project" value="TreeGrafter"/>
</dbReference>
<organism evidence="16 17">
    <name type="scientific">Streptomyces corynorhini</name>
    <dbReference type="NCBI Taxonomy" id="2282652"/>
    <lineage>
        <taxon>Bacteria</taxon>
        <taxon>Bacillati</taxon>
        <taxon>Actinomycetota</taxon>
        <taxon>Actinomycetes</taxon>
        <taxon>Kitasatosporales</taxon>
        <taxon>Streptomycetaceae</taxon>
        <taxon>Streptomyces</taxon>
    </lineage>
</organism>
<dbReference type="PANTHER" id="PTHR11056">
    <property type="entry name" value="HOMOGENTISATE 1,2-DIOXYGENASE"/>
    <property type="match status" value="1"/>
</dbReference>
<evidence type="ECO:0000256" key="1">
    <source>
        <dbReference type="ARBA" id="ARBA00001962"/>
    </source>
</evidence>
<feature type="active site" description="Proton acceptor" evidence="9 11">
    <location>
        <position position="315"/>
    </location>
</feature>
<dbReference type="FunFam" id="2.60.120.10:FF:000036">
    <property type="entry name" value="Homogentisate 1,2-dioxygenase"/>
    <property type="match status" value="1"/>
</dbReference>
<keyword evidence="5 9" id="KW-0223">Dioxygenase</keyword>
<dbReference type="EC" id="1.13.11.5" evidence="9 10"/>
<evidence type="ECO:0000256" key="4">
    <source>
        <dbReference type="ARBA" id="ARBA00022878"/>
    </source>
</evidence>
<dbReference type="Gene3D" id="2.60.120.10">
    <property type="entry name" value="Jelly Rolls"/>
    <property type="match status" value="1"/>
</dbReference>
<comment type="function">
    <text evidence="9">Involved in the catabolism of homogentisate (2,5-dihydroxyphenylacetate or 2,5-OH-PhAc), a central intermediate in the degradation of phenylalanine and tyrosine. Catalyzes the oxidative ring cleavage of the aromatic ring of homogentisate to yield maleylacetoacetate.</text>
</comment>
<evidence type="ECO:0000256" key="13">
    <source>
        <dbReference type="SAM" id="MobiDB-lite"/>
    </source>
</evidence>
<evidence type="ECO:0000313" key="17">
    <source>
        <dbReference type="Proteomes" id="UP000253741"/>
    </source>
</evidence>